<dbReference type="InterPro" id="IPR029044">
    <property type="entry name" value="Nucleotide-diphossugar_trans"/>
</dbReference>
<dbReference type="Gene3D" id="3.90.550.10">
    <property type="entry name" value="Spore Coat Polysaccharide Biosynthesis Protein SpsA, Chain A"/>
    <property type="match status" value="1"/>
</dbReference>
<dbReference type="Pfam" id="PF00535">
    <property type="entry name" value="Glycos_transf_2"/>
    <property type="match status" value="1"/>
</dbReference>
<keyword evidence="11" id="KW-0472">Membrane</keyword>
<dbReference type="PANTHER" id="PTHR10859:SF91">
    <property type="entry name" value="DOLICHYL-PHOSPHATE BETA-GLUCOSYLTRANSFERASE"/>
    <property type="match status" value="1"/>
</dbReference>
<feature type="domain" description="Glycosyltransferase 2-like" evidence="13">
    <location>
        <begin position="4"/>
        <end position="173"/>
    </location>
</feature>
<evidence type="ECO:0000256" key="2">
    <source>
        <dbReference type="ARBA" id="ARBA00004922"/>
    </source>
</evidence>
<dbReference type="CDD" id="cd04188">
    <property type="entry name" value="DPG_synthase"/>
    <property type="match status" value="1"/>
</dbReference>
<dbReference type="RefSeq" id="WP_136062522.1">
    <property type="nucleotide sequence ID" value="NZ_CAAHFH010000002.1"/>
</dbReference>
<evidence type="ECO:0000256" key="8">
    <source>
        <dbReference type="ARBA" id="ARBA00022824"/>
    </source>
</evidence>
<comment type="subcellular location">
    <subcellularLocation>
        <location evidence="1">Endoplasmic reticulum membrane</location>
        <topology evidence="1">Single-pass membrane protein</topology>
    </subcellularLocation>
</comment>
<protein>
    <recommendedName>
        <fullName evidence="4">dolichyl-phosphate beta-glucosyltransferase</fullName>
        <ecNumber evidence="4">2.4.1.117</ecNumber>
    </recommendedName>
</protein>
<dbReference type="InterPro" id="IPR001173">
    <property type="entry name" value="Glyco_trans_2-like"/>
</dbReference>
<evidence type="ECO:0000313" key="14">
    <source>
        <dbReference type="EMBL" id="VGO21033.1"/>
    </source>
</evidence>
<comment type="pathway">
    <text evidence="2">Protein modification; protein glycosylation.</text>
</comment>
<dbReference type="GO" id="GO:0006487">
    <property type="term" value="P:protein N-linked glycosylation"/>
    <property type="evidence" value="ECO:0007669"/>
    <property type="project" value="TreeGrafter"/>
</dbReference>
<evidence type="ECO:0000256" key="4">
    <source>
        <dbReference type="ARBA" id="ARBA00012583"/>
    </source>
</evidence>
<evidence type="ECO:0000313" key="15">
    <source>
        <dbReference type="Proteomes" id="UP000346198"/>
    </source>
</evidence>
<keyword evidence="9" id="KW-0735">Signal-anchor</keyword>
<dbReference type="SUPFAM" id="SSF53448">
    <property type="entry name" value="Nucleotide-diphospho-sugar transferases"/>
    <property type="match status" value="1"/>
</dbReference>
<dbReference type="EC" id="2.4.1.117" evidence="4"/>
<dbReference type="PANTHER" id="PTHR10859">
    <property type="entry name" value="GLYCOSYL TRANSFERASE"/>
    <property type="match status" value="1"/>
</dbReference>
<organism evidence="14 15">
    <name type="scientific">Pontiella sulfatireligans</name>
    <dbReference type="NCBI Taxonomy" id="2750658"/>
    <lineage>
        <taxon>Bacteria</taxon>
        <taxon>Pseudomonadati</taxon>
        <taxon>Kiritimatiellota</taxon>
        <taxon>Kiritimatiellia</taxon>
        <taxon>Kiritimatiellales</taxon>
        <taxon>Pontiellaceae</taxon>
        <taxon>Pontiella</taxon>
    </lineage>
</organism>
<keyword evidence="5 14" id="KW-0328">Glycosyltransferase</keyword>
<evidence type="ECO:0000256" key="9">
    <source>
        <dbReference type="ARBA" id="ARBA00022968"/>
    </source>
</evidence>
<comment type="similarity">
    <text evidence="3">Belongs to the glycosyltransferase 2 family.</text>
</comment>
<gene>
    <name evidence="14" type="ORF">SCARR_03102</name>
</gene>
<dbReference type="Proteomes" id="UP000346198">
    <property type="component" value="Unassembled WGS sequence"/>
</dbReference>
<keyword evidence="6 14" id="KW-0808">Transferase</keyword>
<evidence type="ECO:0000256" key="11">
    <source>
        <dbReference type="ARBA" id="ARBA00023136"/>
    </source>
</evidence>
<evidence type="ECO:0000256" key="5">
    <source>
        <dbReference type="ARBA" id="ARBA00022676"/>
    </source>
</evidence>
<dbReference type="EMBL" id="CAAHFH010000002">
    <property type="protein sequence ID" value="VGO21033.1"/>
    <property type="molecule type" value="Genomic_DNA"/>
</dbReference>
<keyword evidence="10" id="KW-1133">Transmembrane helix</keyword>
<name>A0A6C2UM90_9BACT</name>
<comment type="catalytic activity">
    <reaction evidence="12">
        <text>a di-trans,poly-cis-dolichyl phosphate + UDP-alpha-D-glucose = a di-trans,poly-cis-dolichyl beta-D-glucosyl phosphate + UDP</text>
        <dbReference type="Rhea" id="RHEA:15401"/>
        <dbReference type="Rhea" id="RHEA-COMP:19498"/>
        <dbReference type="Rhea" id="RHEA-COMP:19502"/>
        <dbReference type="ChEBI" id="CHEBI:57525"/>
        <dbReference type="ChEBI" id="CHEBI:57683"/>
        <dbReference type="ChEBI" id="CHEBI:58223"/>
        <dbReference type="ChEBI" id="CHEBI:58885"/>
        <dbReference type="EC" id="2.4.1.117"/>
    </reaction>
    <physiologicalReaction direction="left-to-right" evidence="12">
        <dbReference type="Rhea" id="RHEA:15402"/>
    </physiologicalReaction>
</comment>
<reference evidence="14 15" key="1">
    <citation type="submission" date="2019-04" db="EMBL/GenBank/DDBJ databases">
        <authorList>
            <person name="Van Vliet M D."/>
        </authorList>
    </citation>
    <scope>NUCLEOTIDE SEQUENCE [LARGE SCALE GENOMIC DNA]</scope>
    <source>
        <strain evidence="14 15">F21</strain>
    </source>
</reference>
<evidence type="ECO:0000256" key="10">
    <source>
        <dbReference type="ARBA" id="ARBA00022989"/>
    </source>
</evidence>
<dbReference type="GO" id="GO:0004581">
    <property type="term" value="F:dolichyl-phosphate beta-glucosyltransferase activity"/>
    <property type="evidence" value="ECO:0007669"/>
    <property type="project" value="UniProtKB-EC"/>
</dbReference>
<dbReference type="AlphaFoldDB" id="A0A6C2UM90"/>
<dbReference type="InterPro" id="IPR035518">
    <property type="entry name" value="DPG_synthase"/>
</dbReference>
<keyword evidence="15" id="KW-1185">Reference proteome</keyword>
<keyword evidence="7" id="KW-0812">Transmembrane</keyword>
<evidence type="ECO:0000259" key="13">
    <source>
        <dbReference type="Pfam" id="PF00535"/>
    </source>
</evidence>
<sequence length="236" mass="26431">MKLSIIIPAYNEELRLPVTLEDYAGFFAGKFGDDMELIVVVNHCSDDTEGIVRKADEIYPQICVVVETARIGKGGAVELGMRQAKGDLVGFVDADGSTPPEMFFKLSENIGDSGCIIGSRWIEGAVVSPKQSWMRRLASRILNKVFVHGMFGLNVHDSQCGAKLFRRDVLEKVLPELTEPGWAFDIDLLCRVKRLDYGIREFPIEWHHVPGNPINFMLMSLQMLASVWRVKKALSC</sequence>
<evidence type="ECO:0000256" key="1">
    <source>
        <dbReference type="ARBA" id="ARBA00004389"/>
    </source>
</evidence>
<proteinExistence type="inferred from homology"/>
<evidence type="ECO:0000256" key="12">
    <source>
        <dbReference type="ARBA" id="ARBA00045097"/>
    </source>
</evidence>
<evidence type="ECO:0000256" key="6">
    <source>
        <dbReference type="ARBA" id="ARBA00022679"/>
    </source>
</evidence>
<evidence type="ECO:0000256" key="3">
    <source>
        <dbReference type="ARBA" id="ARBA00006739"/>
    </source>
</evidence>
<keyword evidence="8" id="KW-0256">Endoplasmic reticulum</keyword>
<accession>A0A6C2UM90</accession>
<evidence type="ECO:0000256" key="7">
    <source>
        <dbReference type="ARBA" id="ARBA00022692"/>
    </source>
</evidence>